<proteinExistence type="inferred from homology"/>
<feature type="compositionally biased region" description="Low complexity" evidence="6">
    <location>
        <begin position="68"/>
        <end position="93"/>
    </location>
</feature>
<feature type="compositionally biased region" description="Low complexity" evidence="6">
    <location>
        <begin position="1"/>
        <end position="13"/>
    </location>
</feature>
<reference evidence="7" key="1">
    <citation type="submission" date="2021-11" db="EMBL/GenBank/DDBJ databases">
        <authorList>
            <person name="Herlambang A."/>
            <person name="Guo Y."/>
            <person name="Takashima Y."/>
            <person name="Nishizawa T."/>
        </authorList>
    </citation>
    <scope>NUCLEOTIDE SEQUENCE</scope>
    <source>
        <strain evidence="7">E1425</strain>
    </source>
</reference>
<dbReference type="GO" id="GO:0000340">
    <property type="term" value="F:RNA 7-methylguanosine cap binding"/>
    <property type="evidence" value="ECO:0007669"/>
    <property type="project" value="TreeGrafter"/>
</dbReference>
<evidence type="ECO:0000256" key="6">
    <source>
        <dbReference type="SAM" id="MobiDB-lite"/>
    </source>
</evidence>
<dbReference type="GO" id="GO:0003743">
    <property type="term" value="F:translation initiation factor activity"/>
    <property type="evidence" value="ECO:0007669"/>
    <property type="project" value="UniProtKB-KW"/>
</dbReference>
<keyword evidence="8" id="KW-1185">Reference proteome</keyword>
<evidence type="ECO:0000256" key="5">
    <source>
        <dbReference type="RuleBase" id="RU004374"/>
    </source>
</evidence>
<keyword evidence="4 5" id="KW-0648">Protein biosynthesis</keyword>
<feature type="region of interest" description="Disordered" evidence="6">
    <location>
        <begin position="48"/>
        <end position="106"/>
    </location>
</feature>
<keyword evidence="1 5" id="KW-0396">Initiation factor</keyword>
<dbReference type="Gene3D" id="3.30.760.10">
    <property type="entry name" value="RNA Cap, Translation Initiation Factor Eif4e"/>
    <property type="match status" value="1"/>
</dbReference>
<accession>A0A9P3HAA3</accession>
<dbReference type="SUPFAM" id="SSF55418">
    <property type="entry name" value="eIF4e-like"/>
    <property type="match status" value="1"/>
</dbReference>
<evidence type="ECO:0000256" key="3">
    <source>
        <dbReference type="ARBA" id="ARBA00022884"/>
    </source>
</evidence>
<evidence type="ECO:0000256" key="2">
    <source>
        <dbReference type="ARBA" id="ARBA00022845"/>
    </source>
</evidence>
<sequence length="289" mass="31722">MEISIASQQQLAGSGAGAGAGTRLAPRAFGGMVGAPVGVESKSLELLQNGSMMMSSPLQSRLRPNSPQPFLSSSSSSASSSPSSSFSSSSFPSKRAPMTDAPPASSELKAALSTKYPLKHHWVFWHDKYVANTTPDQYTDNLKAIADLDTVQTFWTAYNKILGPEKLTLRCSIHFMHKGVKPLWEDARNEHGGCWKFRVGKADVPVAWRELLMALVGEQFEDCIAPGDEILGLSVSSRWSSDIFQIWNLQSSLKEENNTVMEKVAMILKGIEIQAPFYKAHKDHDDFQK</sequence>
<keyword evidence="2" id="KW-0810">Translation regulation</keyword>
<evidence type="ECO:0000313" key="7">
    <source>
        <dbReference type="EMBL" id="GJJ73071.1"/>
    </source>
</evidence>
<feature type="compositionally biased region" description="Polar residues" evidence="6">
    <location>
        <begin position="48"/>
        <end position="65"/>
    </location>
</feature>
<dbReference type="GO" id="GO:0016281">
    <property type="term" value="C:eukaryotic translation initiation factor 4F complex"/>
    <property type="evidence" value="ECO:0007669"/>
    <property type="project" value="TreeGrafter"/>
</dbReference>
<dbReference type="PANTHER" id="PTHR11960">
    <property type="entry name" value="EUKARYOTIC TRANSLATION INITIATION FACTOR 4E RELATED"/>
    <property type="match status" value="1"/>
</dbReference>
<organism evidence="7 8">
    <name type="scientific">Entomortierella parvispora</name>
    <dbReference type="NCBI Taxonomy" id="205924"/>
    <lineage>
        <taxon>Eukaryota</taxon>
        <taxon>Fungi</taxon>
        <taxon>Fungi incertae sedis</taxon>
        <taxon>Mucoromycota</taxon>
        <taxon>Mortierellomycotina</taxon>
        <taxon>Mortierellomycetes</taxon>
        <taxon>Mortierellales</taxon>
        <taxon>Mortierellaceae</taxon>
        <taxon>Entomortierella</taxon>
    </lineage>
</organism>
<dbReference type="InterPro" id="IPR001040">
    <property type="entry name" value="TIF_eIF_4E"/>
</dbReference>
<protein>
    <submittedName>
        <fullName evidence="7">Translation initiation factor 4E</fullName>
    </submittedName>
</protein>
<dbReference type="EMBL" id="BQFW01000007">
    <property type="protein sequence ID" value="GJJ73071.1"/>
    <property type="molecule type" value="Genomic_DNA"/>
</dbReference>
<reference evidence="7" key="2">
    <citation type="journal article" date="2022" name="Microbiol. Resour. Announc.">
        <title>Whole-Genome Sequence of Entomortierella parvispora E1425, a Mucoromycotan Fungus Associated with Burkholderiaceae-Related Endosymbiotic Bacteria.</title>
        <authorList>
            <person name="Herlambang A."/>
            <person name="Guo Y."/>
            <person name="Takashima Y."/>
            <person name="Narisawa K."/>
            <person name="Ohta H."/>
            <person name="Nishizawa T."/>
        </authorList>
    </citation>
    <scope>NUCLEOTIDE SEQUENCE</scope>
    <source>
        <strain evidence="7">E1425</strain>
    </source>
</reference>
<evidence type="ECO:0000313" key="8">
    <source>
        <dbReference type="Proteomes" id="UP000827284"/>
    </source>
</evidence>
<dbReference type="Pfam" id="PF01652">
    <property type="entry name" value="IF4E"/>
    <property type="match status" value="1"/>
</dbReference>
<evidence type="ECO:0000256" key="4">
    <source>
        <dbReference type="ARBA" id="ARBA00022917"/>
    </source>
</evidence>
<gene>
    <name evidence="7" type="ORF">EMPS_05429</name>
</gene>
<evidence type="ECO:0000256" key="1">
    <source>
        <dbReference type="ARBA" id="ARBA00022540"/>
    </source>
</evidence>
<dbReference type="AlphaFoldDB" id="A0A9P3HAA3"/>
<dbReference type="OrthoDB" id="17977at2759"/>
<dbReference type="Proteomes" id="UP000827284">
    <property type="component" value="Unassembled WGS sequence"/>
</dbReference>
<keyword evidence="3 5" id="KW-0694">RNA-binding</keyword>
<name>A0A9P3HAA3_9FUNG</name>
<comment type="caution">
    <text evidence="7">The sequence shown here is derived from an EMBL/GenBank/DDBJ whole genome shotgun (WGS) entry which is preliminary data.</text>
</comment>
<dbReference type="GO" id="GO:0006417">
    <property type="term" value="P:regulation of translation"/>
    <property type="evidence" value="ECO:0007669"/>
    <property type="project" value="UniProtKB-KW"/>
</dbReference>
<dbReference type="InterPro" id="IPR023398">
    <property type="entry name" value="TIF_eIF4e-like"/>
</dbReference>
<comment type="similarity">
    <text evidence="5">Belongs to the eukaryotic initiation factor 4E family.</text>
</comment>
<feature type="region of interest" description="Disordered" evidence="6">
    <location>
        <begin position="1"/>
        <end position="32"/>
    </location>
</feature>
<dbReference type="PANTHER" id="PTHR11960:SF66">
    <property type="entry name" value="EUKARYOTIC TRANSLATION INITIATION FACTOR 4E TYPE 3"/>
    <property type="match status" value="1"/>
</dbReference>